<proteinExistence type="predicted"/>
<dbReference type="EMBL" id="SOEO01000003">
    <property type="protein sequence ID" value="TDX83039.1"/>
    <property type="molecule type" value="Genomic_DNA"/>
</dbReference>
<protein>
    <submittedName>
        <fullName evidence="1">Uncharacterized protein</fullName>
    </submittedName>
</protein>
<gene>
    <name evidence="1" type="ORF">B0I22_3096</name>
</gene>
<name>A0A4R8ID87_9FLAO</name>
<comment type="caution">
    <text evidence="1">The sequence shown here is derived from an EMBL/GenBank/DDBJ whole genome shotgun (WGS) entry which is preliminary data.</text>
</comment>
<dbReference type="AlphaFoldDB" id="A0A4R8ID87"/>
<reference evidence="1 2" key="1">
    <citation type="submission" date="2019-03" db="EMBL/GenBank/DDBJ databases">
        <title>Genomic Encyclopedia of Type Strains, Phase III (KMG-III): the genomes of soil and plant-associated and newly described type strains.</title>
        <authorList>
            <person name="Whitman W."/>
        </authorList>
    </citation>
    <scope>NUCLEOTIDE SEQUENCE [LARGE SCALE GENOMIC DNA]</scope>
    <source>
        <strain evidence="1 2">CGMCC 1.12802</strain>
    </source>
</reference>
<sequence>MLFCPKSTLKLCAYVVDKTFQCKFKQALRTNKYYLF</sequence>
<evidence type="ECO:0000313" key="2">
    <source>
        <dbReference type="Proteomes" id="UP000295313"/>
    </source>
</evidence>
<organism evidence="1 2">
    <name type="scientific">Epilithonimonas xixisoli</name>
    <dbReference type="NCBI Taxonomy" id="1476462"/>
    <lineage>
        <taxon>Bacteria</taxon>
        <taxon>Pseudomonadati</taxon>
        <taxon>Bacteroidota</taxon>
        <taxon>Flavobacteriia</taxon>
        <taxon>Flavobacteriales</taxon>
        <taxon>Weeksellaceae</taxon>
        <taxon>Chryseobacterium group</taxon>
        <taxon>Epilithonimonas</taxon>
    </lineage>
</organism>
<evidence type="ECO:0000313" key="1">
    <source>
        <dbReference type="EMBL" id="TDX83039.1"/>
    </source>
</evidence>
<dbReference type="Proteomes" id="UP000295313">
    <property type="component" value="Unassembled WGS sequence"/>
</dbReference>
<accession>A0A4R8ID87</accession>
<keyword evidence="2" id="KW-1185">Reference proteome</keyword>